<dbReference type="RefSeq" id="WP_184086968.1">
    <property type="nucleotide sequence ID" value="NZ_JACIJF010000004.1"/>
</dbReference>
<dbReference type="SUPFAM" id="SSF53955">
    <property type="entry name" value="Lysozyme-like"/>
    <property type="match status" value="1"/>
</dbReference>
<dbReference type="EMBL" id="JACIJF010000004">
    <property type="protein sequence ID" value="MBB5710787.1"/>
    <property type="molecule type" value="Genomic_DNA"/>
</dbReference>
<keyword evidence="2" id="KW-1185">Reference proteome</keyword>
<proteinExistence type="predicted"/>
<dbReference type="AlphaFoldDB" id="A0A840YBR4"/>
<dbReference type="InterPro" id="IPR023346">
    <property type="entry name" value="Lysozyme-like_dom_sf"/>
</dbReference>
<dbReference type="Gene3D" id="1.10.530.10">
    <property type="match status" value="1"/>
</dbReference>
<dbReference type="Proteomes" id="UP000527143">
    <property type="component" value="Unassembled WGS sequence"/>
</dbReference>
<name>A0A840YBR4_9SPHN</name>
<sequence length="355" mass="36512">MIARTELANLTPAQRANVIFTEAQSALSNRLWRAALGDGDSKGDRDGASLTGNRMNMDSLLGLLGGDAGALSGPMAGGAAPHCACQCACSCHTQAAQPQEASFKSAGGFGGGSRRDDAHQRSLAEPAAILSAPVAGVASGGLQLGTNARYAGVFALAESRTGIPASALAAIVDAEAAKGSDGAWNTHSRNPRSSAAGLGQFLSGTWQDLAQTPGTWLNSHAAERGWLDGRGRVQVAARAELLALRYDAQASILGVADLAKSNLNRLEQAGVRVQNDAETLAKAAYLGHHLGLGDAKKFLAGGIEGGRARMLLGAQIGSSAAEQRIASTGDATQAHRQWLLGFIERKIRPEQFAAA</sequence>
<gene>
    <name evidence="1" type="ORF">FHT02_002018</name>
</gene>
<comment type="caution">
    <text evidence="1">The sequence shown here is derived from an EMBL/GenBank/DDBJ whole genome shotgun (WGS) entry which is preliminary data.</text>
</comment>
<evidence type="ECO:0000313" key="1">
    <source>
        <dbReference type="EMBL" id="MBB5710787.1"/>
    </source>
</evidence>
<reference evidence="1 2" key="1">
    <citation type="submission" date="2020-08" db="EMBL/GenBank/DDBJ databases">
        <title>Genomic Encyclopedia of Type Strains, Phase IV (KMG-IV): sequencing the most valuable type-strain genomes for metagenomic binning, comparative biology and taxonomic classification.</title>
        <authorList>
            <person name="Goeker M."/>
        </authorList>
    </citation>
    <scope>NUCLEOTIDE SEQUENCE [LARGE SCALE GENOMIC DNA]</scope>
    <source>
        <strain evidence="1 2">DSM 26736</strain>
    </source>
</reference>
<protein>
    <recommendedName>
        <fullName evidence="3">Peptidoglycan-binding protein</fullName>
    </recommendedName>
</protein>
<evidence type="ECO:0008006" key="3">
    <source>
        <dbReference type="Google" id="ProtNLM"/>
    </source>
</evidence>
<accession>A0A840YBR4</accession>
<evidence type="ECO:0000313" key="2">
    <source>
        <dbReference type="Proteomes" id="UP000527143"/>
    </source>
</evidence>
<organism evidence="1 2">
    <name type="scientific">Sphingomonas xinjiangensis</name>
    <dbReference type="NCBI Taxonomy" id="643568"/>
    <lineage>
        <taxon>Bacteria</taxon>
        <taxon>Pseudomonadati</taxon>
        <taxon>Pseudomonadota</taxon>
        <taxon>Alphaproteobacteria</taxon>
        <taxon>Sphingomonadales</taxon>
        <taxon>Sphingomonadaceae</taxon>
        <taxon>Sphingomonas</taxon>
    </lineage>
</organism>